<dbReference type="Gene3D" id="2.40.30.170">
    <property type="match status" value="1"/>
</dbReference>
<dbReference type="PANTHER" id="PTHR30469">
    <property type="entry name" value="MULTIDRUG RESISTANCE PROTEIN MDTA"/>
    <property type="match status" value="1"/>
</dbReference>
<evidence type="ECO:0000256" key="2">
    <source>
        <dbReference type="SAM" id="Coils"/>
    </source>
</evidence>
<reference evidence="7" key="1">
    <citation type="journal article" date="2019" name="Int. J. Syst. Evol. Microbiol.">
        <title>The Global Catalogue of Microorganisms (GCM) 10K type strain sequencing project: providing services to taxonomists for standard genome sequencing and annotation.</title>
        <authorList>
            <consortium name="The Broad Institute Genomics Platform"/>
            <consortium name="The Broad Institute Genome Sequencing Center for Infectious Disease"/>
            <person name="Wu L."/>
            <person name="Ma J."/>
        </authorList>
    </citation>
    <scope>NUCLEOTIDE SEQUENCE [LARGE SCALE GENOMIC DNA]</scope>
    <source>
        <strain evidence="7">JCM 17555</strain>
    </source>
</reference>
<dbReference type="PANTHER" id="PTHR30469:SF15">
    <property type="entry name" value="HLYD FAMILY OF SECRETION PROTEINS"/>
    <property type="match status" value="1"/>
</dbReference>
<evidence type="ECO:0000259" key="4">
    <source>
        <dbReference type="Pfam" id="PF25967"/>
    </source>
</evidence>
<dbReference type="InterPro" id="IPR058792">
    <property type="entry name" value="Beta-barrel_RND_2"/>
</dbReference>
<feature type="domain" description="Multidrug resistance protein MdtA-like C-terminal permuted SH3" evidence="4">
    <location>
        <begin position="284"/>
        <end position="342"/>
    </location>
</feature>
<dbReference type="InterPro" id="IPR058647">
    <property type="entry name" value="BSH_CzcB-like"/>
</dbReference>
<evidence type="ECO:0000313" key="7">
    <source>
        <dbReference type="Proteomes" id="UP001501337"/>
    </source>
</evidence>
<dbReference type="RefSeq" id="WP_344806863.1">
    <property type="nucleotide sequence ID" value="NZ_BAABBO010000011.1"/>
</dbReference>
<proteinExistence type="inferred from homology"/>
<keyword evidence="7" id="KW-1185">Reference proteome</keyword>
<feature type="coiled-coil region" evidence="2">
    <location>
        <begin position="96"/>
        <end position="123"/>
    </location>
</feature>
<dbReference type="SUPFAM" id="SSF111369">
    <property type="entry name" value="HlyD-like secretion proteins"/>
    <property type="match status" value="1"/>
</dbReference>
<dbReference type="InterPro" id="IPR058627">
    <property type="entry name" value="MdtA-like_C"/>
</dbReference>
<dbReference type="InterPro" id="IPR006143">
    <property type="entry name" value="RND_pump_MFP"/>
</dbReference>
<comment type="similarity">
    <text evidence="1">Belongs to the membrane fusion protein (MFP) (TC 8.A.1) family.</text>
</comment>
<dbReference type="EMBL" id="BAABBO010000011">
    <property type="protein sequence ID" value="GAA3966175.1"/>
    <property type="molecule type" value="Genomic_DNA"/>
</dbReference>
<dbReference type="Proteomes" id="UP001501337">
    <property type="component" value="Unassembled WGS sequence"/>
</dbReference>
<dbReference type="Gene3D" id="1.10.287.470">
    <property type="entry name" value="Helix hairpin bin"/>
    <property type="match status" value="1"/>
</dbReference>
<evidence type="ECO:0000256" key="1">
    <source>
        <dbReference type="ARBA" id="ARBA00009477"/>
    </source>
</evidence>
<feature type="domain" description="CusB-like beta-barrel" evidence="3">
    <location>
        <begin position="203"/>
        <end position="276"/>
    </location>
</feature>
<accession>A0ABP7PJW1</accession>
<dbReference type="Pfam" id="PF25967">
    <property type="entry name" value="RND-MFP_C"/>
    <property type="match status" value="1"/>
</dbReference>
<feature type="domain" description="CzcB-like barrel-sandwich hybrid" evidence="5">
    <location>
        <begin position="56"/>
        <end position="193"/>
    </location>
</feature>
<dbReference type="Gene3D" id="2.40.420.20">
    <property type="match status" value="1"/>
</dbReference>
<evidence type="ECO:0000259" key="3">
    <source>
        <dbReference type="Pfam" id="PF25954"/>
    </source>
</evidence>
<evidence type="ECO:0000259" key="5">
    <source>
        <dbReference type="Pfam" id="PF25973"/>
    </source>
</evidence>
<dbReference type="Gene3D" id="2.40.50.100">
    <property type="match status" value="1"/>
</dbReference>
<gene>
    <name evidence="6" type="ORF">GCM10022278_25100</name>
</gene>
<dbReference type="NCBIfam" id="TIGR01730">
    <property type="entry name" value="RND_mfp"/>
    <property type="match status" value="1"/>
</dbReference>
<comment type="caution">
    <text evidence="6">The sequence shown here is derived from an EMBL/GenBank/DDBJ whole genome shotgun (WGS) entry which is preliminary data.</text>
</comment>
<sequence length="363" mass="39305">MRPRIVLSNTPVLMLFLMVTLPLSAAELPGVQLSPVEQSSIVEEVRLNGTVNAMRNARLSPSVPGLVEAVHAEPGDRVESGDELIHLDDELERHMLSSARAETQEARALLADAERRLSEARSVGAGRNIAATEISARESAVETSKAMLLRLQAEEARQLALLSRHSVKAPFSGVVTARHSDLGEWVTPGDPLMDLVDSSDLRLDFQVPQDYFALIGEGSSVMVEPSSSSGGAEAMAASIDAVVPVTDPQARTFLLRTKVPEQLQLLPGMSATAMLRVDSGKAGLTVPRDAINRYPEGRTTVWIAEAEGEDVFVVREQRVELGASFAERVVIRDGLTGEEQIVSRGNESLNNDMKVRLSRWAAE</sequence>
<organism evidence="6 7">
    <name type="scientific">Allohahella marinimesophila</name>
    <dbReference type="NCBI Taxonomy" id="1054972"/>
    <lineage>
        <taxon>Bacteria</taxon>
        <taxon>Pseudomonadati</taxon>
        <taxon>Pseudomonadota</taxon>
        <taxon>Gammaproteobacteria</taxon>
        <taxon>Oceanospirillales</taxon>
        <taxon>Hahellaceae</taxon>
        <taxon>Allohahella</taxon>
    </lineage>
</organism>
<keyword evidence="2" id="KW-0175">Coiled coil</keyword>
<protein>
    <submittedName>
        <fullName evidence="6">Efflux RND transporter periplasmic adaptor subunit</fullName>
    </submittedName>
</protein>
<name>A0ABP7PJW1_9GAMM</name>
<dbReference type="Pfam" id="PF25954">
    <property type="entry name" value="Beta-barrel_RND_2"/>
    <property type="match status" value="1"/>
</dbReference>
<evidence type="ECO:0000313" key="6">
    <source>
        <dbReference type="EMBL" id="GAA3966175.1"/>
    </source>
</evidence>
<dbReference type="Pfam" id="PF25973">
    <property type="entry name" value="BSH_CzcB"/>
    <property type="match status" value="1"/>
</dbReference>